<dbReference type="GO" id="GO:0003677">
    <property type="term" value="F:DNA binding"/>
    <property type="evidence" value="ECO:0007669"/>
    <property type="project" value="UniProtKB-UniRule"/>
</dbReference>
<keyword evidence="3" id="KW-0804">Transcription</keyword>
<dbReference type="InterPro" id="IPR001647">
    <property type="entry name" value="HTH_TetR"/>
</dbReference>
<dbReference type="AlphaFoldDB" id="A0A5N6B5Q6"/>
<organism evidence="6 7">
    <name type="scientific">Microbispora catharanthi</name>
    <dbReference type="NCBI Taxonomy" id="1712871"/>
    <lineage>
        <taxon>Bacteria</taxon>
        <taxon>Bacillati</taxon>
        <taxon>Actinomycetota</taxon>
        <taxon>Actinomycetes</taxon>
        <taxon>Streptosporangiales</taxon>
        <taxon>Streptosporangiaceae</taxon>
        <taxon>Microbispora</taxon>
    </lineage>
</organism>
<dbReference type="Proteomes" id="UP000313066">
    <property type="component" value="Unassembled WGS sequence"/>
</dbReference>
<dbReference type="Pfam" id="PF00440">
    <property type="entry name" value="TetR_N"/>
    <property type="match status" value="1"/>
</dbReference>
<keyword evidence="7" id="KW-1185">Reference proteome</keyword>
<dbReference type="PROSITE" id="PS01081">
    <property type="entry name" value="HTH_TETR_1"/>
    <property type="match status" value="1"/>
</dbReference>
<dbReference type="PROSITE" id="PS50977">
    <property type="entry name" value="HTH_TETR_2"/>
    <property type="match status" value="1"/>
</dbReference>
<protein>
    <submittedName>
        <fullName evidence="6">TetR family transcriptional regulator</fullName>
    </submittedName>
</protein>
<name>A0A5N6B5Q6_9ACTN</name>
<keyword evidence="2 4" id="KW-0238">DNA-binding</keyword>
<dbReference type="InterPro" id="IPR009057">
    <property type="entry name" value="Homeodomain-like_sf"/>
</dbReference>
<dbReference type="EMBL" id="VDMA02000035">
    <property type="protein sequence ID" value="KAB8175373.1"/>
    <property type="molecule type" value="Genomic_DNA"/>
</dbReference>
<evidence type="ECO:0000256" key="2">
    <source>
        <dbReference type="ARBA" id="ARBA00023125"/>
    </source>
</evidence>
<gene>
    <name evidence="6" type="ORF">FH610_039450</name>
</gene>
<sequence>MGRTRAFDRDVALERALEEFWRHGYEATSVSGLTAAMGINPPSLYAAFGDKRRLFGEAVRRYQETHGAFSSRALAGEPTARAAVERLLHEAAEVYTDPAHPPGCMVISAGINTSDAGVIEELRGHREAGKAAIRRRIERDVEAGLLPPETDAPALATFFAAVIQGMSTQARDGATRADLDAVATLALRAWP</sequence>
<reference evidence="6 7" key="1">
    <citation type="submission" date="2019-10" db="EMBL/GenBank/DDBJ databases">
        <title>Nonomuraea sp. nov., isolated from Phyllanthus amarus.</title>
        <authorList>
            <person name="Klykleung N."/>
            <person name="Tanasupawat S."/>
        </authorList>
    </citation>
    <scope>NUCLEOTIDE SEQUENCE [LARGE SCALE GENOMIC DNA]</scope>
    <source>
        <strain evidence="6 7">CR1-09</strain>
    </source>
</reference>
<feature type="domain" description="HTH tetR-type" evidence="5">
    <location>
        <begin position="6"/>
        <end position="66"/>
    </location>
</feature>
<evidence type="ECO:0000256" key="4">
    <source>
        <dbReference type="PROSITE-ProRule" id="PRU00335"/>
    </source>
</evidence>
<evidence type="ECO:0000259" key="5">
    <source>
        <dbReference type="PROSITE" id="PS50977"/>
    </source>
</evidence>
<dbReference type="RefSeq" id="WP_139580355.1">
    <property type="nucleotide sequence ID" value="NZ_VDMA02000035.1"/>
</dbReference>
<dbReference type="InterPro" id="IPR036271">
    <property type="entry name" value="Tet_transcr_reg_TetR-rel_C_sf"/>
</dbReference>
<dbReference type="PANTHER" id="PTHR47506">
    <property type="entry name" value="TRANSCRIPTIONAL REGULATORY PROTEIN"/>
    <property type="match status" value="1"/>
</dbReference>
<feature type="DNA-binding region" description="H-T-H motif" evidence="4">
    <location>
        <begin position="29"/>
        <end position="48"/>
    </location>
</feature>
<evidence type="ECO:0000256" key="1">
    <source>
        <dbReference type="ARBA" id="ARBA00023015"/>
    </source>
</evidence>
<comment type="caution">
    <text evidence="6">The sequence shown here is derived from an EMBL/GenBank/DDBJ whole genome shotgun (WGS) entry which is preliminary data.</text>
</comment>
<dbReference type="SUPFAM" id="SSF46689">
    <property type="entry name" value="Homeodomain-like"/>
    <property type="match status" value="1"/>
</dbReference>
<proteinExistence type="predicted"/>
<dbReference type="PANTHER" id="PTHR47506:SF1">
    <property type="entry name" value="HTH-TYPE TRANSCRIPTIONAL REGULATOR YJDC"/>
    <property type="match status" value="1"/>
</dbReference>
<dbReference type="Gene3D" id="1.10.357.10">
    <property type="entry name" value="Tetracycline Repressor, domain 2"/>
    <property type="match status" value="1"/>
</dbReference>
<dbReference type="InterPro" id="IPR011075">
    <property type="entry name" value="TetR_C"/>
</dbReference>
<evidence type="ECO:0000313" key="7">
    <source>
        <dbReference type="Proteomes" id="UP000313066"/>
    </source>
</evidence>
<keyword evidence="1" id="KW-0805">Transcription regulation</keyword>
<dbReference type="SUPFAM" id="SSF48498">
    <property type="entry name" value="Tetracyclin repressor-like, C-terminal domain"/>
    <property type="match status" value="1"/>
</dbReference>
<evidence type="ECO:0000313" key="6">
    <source>
        <dbReference type="EMBL" id="KAB8175373.1"/>
    </source>
</evidence>
<dbReference type="Pfam" id="PF16925">
    <property type="entry name" value="TetR_C_13"/>
    <property type="match status" value="1"/>
</dbReference>
<evidence type="ECO:0000256" key="3">
    <source>
        <dbReference type="ARBA" id="ARBA00023163"/>
    </source>
</evidence>
<dbReference type="InterPro" id="IPR023772">
    <property type="entry name" value="DNA-bd_HTH_TetR-type_CS"/>
</dbReference>
<accession>A0A5N6B5Q6</accession>
<dbReference type="Gene3D" id="1.10.10.60">
    <property type="entry name" value="Homeodomain-like"/>
    <property type="match status" value="1"/>
</dbReference>